<dbReference type="GO" id="GO:0016020">
    <property type="term" value="C:membrane"/>
    <property type="evidence" value="ECO:0007669"/>
    <property type="project" value="UniProtKB-SubCell"/>
</dbReference>
<feature type="domain" description="Laminin G" evidence="3">
    <location>
        <begin position="92"/>
        <end position="272"/>
    </location>
</feature>
<sequence length="329" mass="36308">MTRLVSSLFGPLSFEDIGVLAALKDCVANCRHEEVARVSRNVNELLDKMLISFMVKIWEEQILEIMGFTLHSVYFTLKVSLLLGSLLGLCLGLEFMGIPNQWARYLRWDASTRSELSFQFKTNVSAGLLLYFDDGGVCDFLCLSLVDGRIQLQFSVDCAETTVITDKQVNDSNWHFLMVSRNHLRTVLVLDGEAKPGEVRPQRQYMNIVSDLFVGGVPLDIRPAALTLDGVLGEPPFQGFILDLKYGNSEPQLLGSQGVRLEMEGLCAENPCENGGTCFLLDGEPHCDCSATGYAGKLCSEDDHEATILFGLIADQLQPSGNRQVVALS</sequence>
<gene>
    <name evidence="5" type="ORF">QYF61_017834</name>
</gene>
<evidence type="ECO:0000259" key="4">
    <source>
        <dbReference type="PROSITE" id="PS50026"/>
    </source>
</evidence>
<dbReference type="EMBL" id="JAUNZN010000004">
    <property type="protein sequence ID" value="KAK4822629.1"/>
    <property type="molecule type" value="Genomic_DNA"/>
</dbReference>
<dbReference type="AlphaFoldDB" id="A0AAN7N9P7"/>
<dbReference type="InterPro" id="IPR000742">
    <property type="entry name" value="EGF"/>
</dbReference>
<dbReference type="PANTHER" id="PTHR15036">
    <property type="entry name" value="PIKACHURIN-LIKE PROTEIN"/>
    <property type="match status" value="1"/>
</dbReference>
<evidence type="ECO:0000259" key="3">
    <source>
        <dbReference type="PROSITE" id="PS50025"/>
    </source>
</evidence>
<dbReference type="InterPro" id="IPR013320">
    <property type="entry name" value="ConA-like_dom_sf"/>
</dbReference>
<dbReference type="PROSITE" id="PS50025">
    <property type="entry name" value="LAM_G_DOMAIN"/>
    <property type="match status" value="1"/>
</dbReference>
<evidence type="ECO:0000313" key="6">
    <source>
        <dbReference type="Proteomes" id="UP001333110"/>
    </source>
</evidence>
<dbReference type="CDD" id="cd00110">
    <property type="entry name" value="LamG"/>
    <property type="match status" value="1"/>
</dbReference>
<dbReference type="PROSITE" id="PS50026">
    <property type="entry name" value="EGF_3"/>
    <property type="match status" value="1"/>
</dbReference>
<dbReference type="SMART" id="SM00282">
    <property type="entry name" value="LamG"/>
    <property type="match status" value="1"/>
</dbReference>
<protein>
    <submittedName>
        <fullName evidence="5">Uncharacterized protein</fullName>
    </submittedName>
</protein>
<organism evidence="5 6">
    <name type="scientific">Mycteria americana</name>
    <name type="common">Wood stork</name>
    <dbReference type="NCBI Taxonomy" id="33587"/>
    <lineage>
        <taxon>Eukaryota</taxon>
        <taxon>Metazoa</taxon>
        <taxon>Chordata</taxon>
        <taxon>Craniata</taxon>
        <taxon>Vertebrata</taxon>
        <taxon>Euteleostomi</taxon>
        <taxon>Archelosauria</taxon>
        <taxon>Archosauria</taxon>
        <taxon>Dinosauria</taxon>
        <taxon>Saurischia</taxon>
        <taxon>Theropoda</taxon>
        <taxon>Coelurosauria</taxon>
        <taxon>Aves</taxon>
        <taxon>Neognathae</taxon>
        <taxon>Neoaves</taxon>
        <taxon>Aequornithes</taxon>
        <taxon>Ciconiiformes</taxon>
        <taxon>Ciconiidae</taxon>
        <taxon>Mycteria</taxon>
    </lineage>
</organism>
<comment type="caution">
    <text evidence="5">The sequence shown here is derived from an EMBL/GenBank/DDBJ whole genome shotgun (WGS) entry which is preliminary data.</text>
</comment>
<accession>A0AAN7N9P7</accession>
<dbReference type="Gene3D" id="2.60.120.200">
    <property type="match status" value="1"/>
</dbReference>
<keyword evidence="2" id="KW-0245">EGF-like domain</keyword>
<evidence type="ECO:0000313" key="5">
    <source>
        <dbReference type="EMBL" id="KAK4822629.1"/>
    </source>
</evidence>
<comment type="caution">
    <text evidence="2">Lacks conserved residue(s) required for the propagation of feature annotation.</text>
</comment>
<dbReference type="PANTHER" id="PTHR15036:SF85">
    <property type="entry name" value="SP2353, ISOFORM A"/>
    <property type="match status" value="1"/>
</dbReference>
<dbReference type="Pfam" id="PF00008">
    <property type="entry name" value="EGF"/>
    <property type="match status" value="1"/>
</dbReference>
<dbReference type="Pfam" id="PF02210">
    <property type="entry name" value="Laminin_G_2"/>
    <property type="match status" value="1"/>
</dbReference>
<reference evidence="5 6" key="1">
    <citation type="journal article" date="2023" name="J. Hered.">
        <title>Chromosome-level genome of the wood stork (Mycteria americana) provides insight into avian chromosome evolution.</title>
        <authorList>
            <person name="Flamio R. Jr."/>
            <person name="Ramstad K.M."/>
        </authorList>
    </citation>
    <scope>NUCLEOTIDE SEQUENCE [LARGE SCALE GENOMIC DNA]</scope>
    <source>
        <strain evidence="5">JAX WOST 10</strain>
    </source>
</reference>
<keyword evidence="6" id="KW-1185">Reference proteome</keyword>
<dbReference type="InterPro" id="IPR001791">
    <property type="entry name" value="Laminin_G"/>
</dbReference>
<evidence type="ECO:0000256" key="1">
    <source>
        <dbReference type="ARBA" id="ARBA00023157"/>
    </source>
</evidence>
<feature type="domain" description="EGF-like" evidence="4">
    <location>
        <begin position="263"/>
        <end position="300"/>
    </location>
</feature>
<evidence type="ECO:0000256" key="2">
    <source>
        <dbReference type="PROSITE-ProRule" id="PRU00076"/>
    </source>
</evidence>
<dbReference type="SUPFAM" id="SSF49899">
    <property type="entry name" value="Concanavalin A-like lectins/glucanases"/>
    <property type="match status" value="1"/>
</dbReference>
<keyword evidence="1" id="KW-1015">Disulfide bond</keyword>
<dbReference type="CDD" id="cd00054">
    <property type="entry name" value="EGF_CA"/>
    <property type="match status" value="1"/>
</dbReference>
<dbReference type="InterPro" id="IPR050372">
    <property type="entry name" value="Neurexin-related_CASP"/>
</dbReference>
<name>A0AAN7N9P7_MYCAM</name>
<dbReference type="SUPFAM" id="SSF57196">
    <property type="entry name" value="EGF/Laminin"/>
    <property type="match status" value="1"/>
</dbReference>
<proteinExistence type="predicted"/>
<dbReference type="Gene3D" id="2.10.25.10">
    <property type="entry name" value="Laminin"/>
    <property type="match status" value="1"/>
</dbReference>
<dbReference type="Proteomes" id="UP001333110">
    <property type="component" value="Unassembled WGS sequence"/>
</dbReference>